<dbReference type="Proteomes" id="UP000019804">
    <property type="component" value="Unassembled WGS sequence"/>
</dbReference>
<dbReference type="OrthoDB" id="5325318at2759"/>
<dbReference type="Pfam" id="PF00106">
    <property type="entry name" value="adh_short"/>
    <property type="match status" value="1"/>
</dbReference>
<dbReference type="InterPro" id="IPR002347">
    <property type="entry name" value="SDR_fam"/>
</dbReference>
<dbReference type="GeneID" id="63693934"/>
<evidence type="ECO:0000313" key="3">
    <source>
        <dbReference type="EMBL" id="EYE96769.1"/>
    </source>
</evidence>
<dbReference type="EMBL" id="KK088417">
    <property type="protein sequence ID" value="EYE96769.1"/>
    <property type="molecule type" value="Genomic_DNA"/>
</dbReference>
<dbReference type="PANTHER" id="PTHR43008:SF4">
    <property type="entry name" value="CHAIN DEHYDROGENASE, PUTATIVE (AFU_ORTHOLOGUE AFUA_4G08710)-RELATED"/>
    <property type="match status" value="1"/>
</dbReference>
<dbReference type="SUPFAM" id="SSF51735">
    <property type="entry name" value="NAD(P)-binding Rossmann-fold domains"/>
    <property type="match status" value="1"/>
</dbReference>
<dbReference type="GO" id="GO:0050664">
    <property type="term" value="F:oxidoreductase activity, acting on NAD(P)H, oxygen as acceptor"/>
    <property type="evidence" value="ECO:0007669"/>
    <property type="project" value="TreeGrafter"/>
</dbReference>
<organism evidence="3 4">
    <name type="scientific">Aspergillus ruber (strain CBS 135680)</name>
    <dbReference type="NCBI Taxonomy" id="1388766"/>
    <lineage>
        <taxon>Eukaryota</taxon>
        <taxon>Fungi</taxon>
        <taxon>Dikarya</taxon>
        <taxon>Ascomycota</taxon>
        <taxon>Pezizomycotina</taxon>
        <taxon>Eurotiomycetes</taxon>
        <taxon>Eurotiomycetidae</taxon>
        <taxon>Eurotiales</taxon>
        <taxon>Aspergillaceae</taxon>
        <taxon>Aspergillus</taxon>
        <taxon>Aspergillus subgen. Aspergillus</taxon>
    </lineage>
</organism>
<dbReference type="AlphaFoldDB" id="A0A017SJC1"/>
<accession>A0A017SJC1</accession>
<keyword evidence="4" id="KW-1185">Reference proteome</keyword>
<proteinExistence type="inferred from homology"/>
<protein>
    <submittedName>
        <fullName evidence="3">Uncharacterized protein</fullName>
    </submittedName>
</protein>
<keyword evidence="2" id="KW-0560">Oxidoreductase</keyword>
<reference evidence="4" key="1">
    <citation type="journal article" date="2014" name="Nat. Commun.">
        <title>Genomic adaptations of the halophilic Dead Sea filamentous fungus Eurotium rubrum.</title>
        <authorList>
            <person name="Kis-Papo T."/>
            <person name="Weig A.R."/>
            <person name="Riley R."/>
            <person name="Persoh D."/>
            <person name="Salamov A."/>
            <person name="Sun H."/>
            <person name="Lipzen A."/>
            <person name="Wasser S.P."/>
            <person name="Rambold G."/>
            <person name="Grigoriev I.V."/>
            <person name="Nevo E."/>
        </authorList>
    </citation>
    <scope>NUCLEOTIDE SEQUENCE [LARGE SCALE GENOMIC DNA]</scope>
    <source>
        <strain evidence="4">CBS 135680</strain>
    </source>
</reference>
<dbReference type="RefSeq" id="XP_040640457.1">
    <property type="nucleotide sequence ID" value="XM_040778810.1"/>
</dbReference>
<evidence type="ECO:0000313" key="4">
    <source>
        <dbReference type="Proteomes" id="UP000019804"/>
    </source>
</evidence>
<gene>
    <name evidence="3" type="ORF">EURHEDRAFT_376055</name>
</gene>
<dbReference type="GO" id="GO:0016616">
    <property type="term" value="F:oxidoreductase activity, acting on the CH-OH group of donors, NAD or NADP as acceptor"/>
    <property type="evidence" value="ECO:0007669"/>
    <property type="project" value="UniProtKB-ARBA"/>
</dbReference>
<dbReference type="HOGENOM" id="CLU_2291119_0_0_1"/>
<name>A0A017SJC1_ASPRC</name>
<dbReference type="STRING" id="1388766.A0A017SJC1"/>
<evidence type="ECO:0000256" key="1">
    <source>
        <dbReference type="ARBA" id="ARBA00006484"/>
    </source>
</evidence>
<sequence>MSSTQQQPVQVQTMPLHKQYEEAGDSYLTTNVLDLFSLKGRVIAITGGAQGIGLALAFACAEAGAKVAAIDAKAEPHKDFLILEKQCTQLGMYQSDVAEVS</sequence>
<dbReference type="Gene3D" id="3.40.50.720">
    <property type="entry name" value="NAD(P)-binding Rossmann-like Domain"/>
    <property type="match status" value="1"/>
</dbReference>
<comment type="similarity">
    <text evidence="1">Belongs to the short-chain dehydrogenases/reductases (SDR) family.</text>
</comment>
<dbReference type="InterPro" id="IPR036291">
    <property type="entry name" value="NAD(P)-bd_dom_sf"/>
</dbReference>
<evidence type="ECO:0000256" key="2">
    <source>
        <dbReference type="ARBA" id="ARBA00023002"/>
    </source>
</evidence>
<dbReference type="PANTHER" id="PTHR43008">
    <property type="entry name" value="BENZIL REDUCTASE"/>
    <property type="match status" value="1"/>
</dbReference>